<dbReference type="Proteomes" id="UP000242188">
    <property type="component" value="Unassembled WGS sequence"/>
</dbReference>
<feature type="transmembrane region" description="Helical" evidence="1">
    <location>
        <begin position="209"/>
        <end position="230"/>
    </location>
</feature>
<keyword evidence="1" id="KW-0812">Transmembrane</keyword>
<feature type="transmembrane region" description="Helical" evidence="1">
    <location>
        <begin position="117"/>
        <end position="136"/>
    </location>
</feature>
<feature type="transmembrane region" description="Helical" evidence="1">
    <location>
        <begin position="315"/>
        <end position="334"/>
    </location>
</feature>
<keyword evidence="1" id="KW-0472">Membrane</keyword>
<dbReference type="EMBL" id="NEDP02076553">
    <property type="protein sequence ID" value="OWF36601.1"/>
    <property type="molecule type" value="Genomic_DNA"/>
</dbReference>
<feature type="transmembrane region" description="Helical" evidence="1">
    <location>
        <begin position="148"/>
        <end position="169"/>
    </location>
</feature>
<evidence type="ECO:0000313" key="2">
    <source>
        <dbReference type="EMBL" id="OWF36601.1"/>
    </source>
</evidence>
<reference evidence="2 3" key="1">
    <citation type="journal article" date="2017" name="Nat. Ecol. Evol.">
        <title>Scallop genome provides insights into evolution of bilaterian karyotype and development.</title>
        <authorList>
            <person name="Wang S."/>
            <person name="Zhang J."/>
            <person name="Jiao W."/>
            <person name="Li J."/>
            <person name="Xun X."/>
            <person name="Sun Y."/>
            <person name="Guo X."/>
            <person name="Huan P."/>
            <person name="Dong B."/>
            <person name="Zhang L."/>
            <person name="Hu X."/>
            <person name="Sun X."/>
            <person name="Wang J."/>
            <person name="Zhao C."/>
            <person name="Wang Y."/>
            <person name="Wang D."/>
            <person name="Huang X."/>
            <person name="Wang R."/>
            <person name="Lv J."/>
            <person name="Li Y."/>
            <person name="Zhang Z."/>
            <person name="Liu B."/>
            <person name="Lu W."/>
            <person name="Hui Y."/>
            <person name="Liang J."/>
            <person name="Zhou Z."/>
            <person name="Hou R."/>
            <person name="Li X."/>
            <person name="Liu Y."/>
            <person name="Li H."/>
            <person name="Ning X."/>
            <person name="Lin Y."/>
            <person name="Zhao L."/>
            <person name="Xing Q."/>
            <person name="Dou J."/>
            <person name="Li Y."/>
            <person name="Mao J."/>
            <person name="Guo H."/>
            <person name="Dou H."/>
            <person name="Li T."/>
            <person name="Mu C."/>
            <person name="Jiang W."/>
            <person name="Fu Q."/>
            <person name="Fu X."/>
            <person name="Miao Y."/>
            <person name="Liu J."/>
            <person name="Yu Q."/>
            <person name="Li R."/>
            <person name="Liao H."/>
            <person name="Li X."/>
            <person name="Kong Y."/>
            <person name="Jiang Z."/>
            <person name="Chourrout D."/>
            <person name="Li R."/>
            <person name="Bao Z."/>
        </authorList>
    </citation>
    <scope>NUCLEOTIDE SEQUENCE [LARGE SCALE GENOMIC DNA]</scope>
    <source>
        <strain evidence="2 3">PY_sf001</strain>
    </source>
</reference>
<feature type="transmembrane region" description="Helical" evidence="1">
    <location>
        <begin position="69"/>
        <end position="90"/>
    </location>
</feature>
<dbReference type="SUPFAM" id="SSF81321">
    <property type="entry name" value="Family A G protein-coupled receptor-like"/>
    <property type="match status" value="1"/>
</dbReference>
<comment type="caution">
    <text evidence="2">The sequence shown here is derived from an EMBL/GenBank/DDBJ whole genome shotgun (WGS) entry which is preliminary data.</text>
</comment>
<dbReference type="OrthoDB" id="10289224at2759"/>
<name>A0A210PJD2_MIZYE</name>
<sequence length="389" mass="43666">MASMDSEASEVNTTDVYDVLFDVSACSTNVTSYIYAFIGLACLAFISVVVLVISNILQRKKLGKNYVDIISGFAVIQLCYCLVNTVVIFLHQLGHCGWVYQTGGMCKFMWWLKHTSFVSGNYILVLICTCSKLLFVEGKSDTSRSLPVVIGFWVIVLVSGLFDIPYLIFTEVVNGIARRDSDVISISYCHVGAGHTNHLEIIEFCFGTLLPAICAFLSLIPHFLGAWTRFDKGIMCYFRRTTEDKHDGDGGVDVRKRLDRYFSKCLTAAVFMHVLLLVPQRLFEFVNLLSTRPSTLPTVGVKNASEMSPDAWNTFIAMFTMFPLIYSIFTFPIYHALAGNPFKCFACFGMEKSPSRQLQRRKPVRHIAASETADTYFQSVTSDEFASNF</sequence>
<accession>A0A210PJD2</accession>
<gene>
    <name evidence="2" type="ORF">KP79_PYT03074</name>
</gene>
<protein>
    <submittedName>
        <fullName evidence="2">Uncharacterized protein</fullName>
    </submittedName>
</protein>
<keyword evidence="1" id="KW-1133">Transmembrane helix</keyword>
<evidence type="ECO:0000256" key="1">
    <source>
        <dbReference type="SAM" id="Phobius"/>
    </source>
</evidence>
<proteinExistence type="predicted"/>
<dbReference type="Gene3D" id="1.20.1070.10">
    <property type="entry name" value="Rhodopsin 7-helix transmembrane proteins"/>
    <property type="match status" value="1"/>
</dbReference>
<dbReference type="AlphaFoldDB" id="A0A210PJD2"/>
<organism evidence="2 3">
    <name type="scientific">Mizuhopecten yessoensis</name>
    <name type="common">Japanese scallop</name>
    <name type="synonym">Patinopecten yessoensis</name>
    <dbReference type="NCBI Taxonomy" id="6573"/>
    <lineage>
        <taxon>Eukaryota</taxon>
        <taxon>Metazoa</taxon>
        <taxon>Spiralia</taxon>
        <taxon>Lophotrochozoa</taxon>
        <taxon>Mollusca</taxon>
        <taxon>Bivalvia</taxon>
        <taxon>Autobranchia</taxon>
        <taxon>Pteriomorphia</taxon>
        <taxon>Pectinida</taxon>
        <taxon>Pectinoidea</taxon>
        <taxon>Pectinidae</taxon>
        <taxon>Mizuhopecten</taxon>
    </lineage>
</organism>
<evidence type="ECO:0000313" key="3">
    <source>
        <dbReference type="Proteomes" id="UP000242188"/>
    </source>
</evidence>
<feature type="transmembrane region" description="Helical" evidence="1">
    <location>
        <begin position="33"/>
        <end position="57"/>
    </location>
</feature>
<keyword evidence="3" id="KW-1185">Reference proteome</keyword>
<feature type="transmembrane region" description="Helical" evidence="1">
    <location>
        <begin position="265"/>
        <end position="283"/>
    </location>
</feature>